<organism evidence="2 3">
    <name type="scientific">Gibberella zeae</name>
    <name type="common">Wheat head blight fungus</name>
    <name type="synonym">Fusarium graminearum</name>
    <dbReference type="NCBI Taxonomy" id="5518"/>
    <lineage>
        <taxon>Eukaryota</taxon>
        <taxon>Fungi</taxon>
        <taxon>Dikarya</taxon>
        <taxon>Ascomycota</taxon>
        <taxon>Pezizomycotina</taxon>
        <taxon>Sordariomycetes</taxon>
        <taxon>Hypocreomycetidae</taxon>
        <taxon>Hypocreales</taxon>
        <taxon>Nectriaceae</taxon>
        <taxon>Fusarium</taxon>
    </lineage>
</organism>
<sequence length="69" mass="7293">MGCIQIHSLLVSHVATNIKSLALIAVPSTEGRARNVDDEKQSVAVSRDSIAHPPSGHESTDNASLPFES</sequence>
<evidence type="ECO:0000313" key="3">
    <source>
        <dbReference type="Proteomes" id="UP000746612"/>
    </source>
</evidence>
<dbReference type="EMBL" id="CAJPIJ010000160">
    <property type="protein sequence ID" value="CAG1997554.1"/>
    <property type="molecule type" value="Genomic_DNA"/>
</dbReference>
<accession>A0A9N8RJP9</accession>
<feature type="region of interest" description="Disordered" evidence="1">
    <location>
        <begin position="30"/>
        <end position="69"/>
    </location>
</feature>
<comment type="caution">
    <text evidence="2">The sequence shown here is derived from an EMBL/GenBank/DDBJ whole genome shotgun (WGS) entry which is preliminary data.</text>
</comment>
<reference evidence="2" key="1">
    <citation type="submission" date="2021-03" db="EMBL/GenBank/DDBJ databases">
        <authorList>
            <person name="Alouane T."/>
            <person name="Langin T."/>
            <person name="Bonhomme L."/>
        </authorList>
    </citation>
    <scope>NUCLEOTIDE SEQUENCE</scope>
    <source>
        <strain evidence="2">MDC_Fg202</strain>
    </source>
</reference>
<evidence type="ECO:0000256" key="1">
    <source>
        <dbReference type="SAM" id="MobiDB-lite"/>
    </source>
</evidence>
<protein>
    <submittedName>
        <fullName evidence="2">Uncharacterized protein</fullName>
    </submittedName>
</protein>
<dbReference type="AlphaFoldDB" id="A0A9N8RJP9"/>
<proteinExistence type="predicted"/>
<feature type="compositionally biased region" description="Basic and acidic residues" evidence="1">
    <location>
        <begin position="31"/>
        <end position="41"/>
    </location>
</feature>
<name>A0A9N8RJP9_GIBZA</name>
<evidence type="ECO:0000313" key="2">
    <source>
        <dbReference type="EMBL" id="CAG1997554.1"/>
    </source>
</evidence>
<dbReference type="Proteomes" id="UP000746612">
    <property type="component" value="Unassembled WGS sequence"/>
</dbReference>
<gene>
    <name evidence="2" type="ORF">MDCFG202_LOCUS430816</name>
</gene>